<accession>K7E5R3</accession>
<name>K7E5R3_MONDO</name>
<keyword evidence="2" id="KW-0732">Signal</keyword>
<reference evidence="3" key="2">
    <citation type="submission" date="2025-08" db="UniProtKB">
        <authorList>
            <consortium name="Ensembl"/>
        </authorList>
    </citation>
    <scope>IDENTIFICATION</scope>
</reference>
<dbReference type="InterPro" id="IPR008981">
    <property type="entry name" value="FMuLV_rcpt-bd"/>
</dbReference>
<dbReference type="SUPFAM" id="SSF49830">
    <property type="entry name" value="ENV polyprotein, receptor-binding domain"/>
    <property type="match status" value="1"/>
</dbReference>
<reference evidence="3 4" key="1">
    <citation type="journal article" date="2007" name="Nature">
        <title>Genome of the marsupial Monodelphis domestica reveals innovation in non-coding sequences.</title>
        <authorList>
            <person name="Mikkelsen T.S."/>
            <person name="Wakefield M.J."/>
            <person name="Aken B."/>
            <person name="Amemiya C.T."/>
            <person name="Chang J.L."/>
            <person name="Duke S."/>
            <person name="Garber M."/>
            <person name="Gentles A.J."/>
            <person name="Goodstadt L."/>
            <person name="Heger A."/>
            <person name="Jurka J."/>
            <person name="Kamal M."/>
            <person name="Mauceli E."/>
            <person name="Searle S.M."/>
            <person name="Sharpe T."/>
            <person name="Baker M.L."/>
            <person name="Batzer M.A."/>
            <person name="Benos P.V."/>
            <person name="Belov K."/>
            <person name="Clamp M."/>
            <person name="Cook A."/>
            <person name="Cuff J."/>
            <person name="Das R."/>
            <person name="Davidow L."/>
            <person name="Deakin J.E."/>
            <person name="Fazzari M.J."/>
            <person name="Glass J.L."/>
            <person name="Grabherr M."/>
            <person name="Greally J.M."/>
            <person name="Gu W."/>
            <person name="Hore T.A."/>
            <person name="Huttley G.A."/>
            <person name="Kleber M."/>
            <person name="Jirtle R.L."/>
            <person name="Koina E."/>
            <person name="Lee J.T."/>
            <person name="Mahony S."/>
            <person name="Marra M.A."/>
            <person name="Miller R.D."/>
            <person name="Nicholls R.D."/>
            <person name="Oda M."/>
            <person name="Papenfuss A.T."/>
            <person name="Parra Z.E."/>
            <person name="Pollock D.D."/>
            <person name="Ray D.A."/>
            <person name="Schein J.E."/>
            <person name="Speed T.P."/>
            <person name="Thompson K."/>
            <person name="VandeBerg J.L."/>
            <person name="Wade C.M."/>
            <person name="Walker J.A."/>
            <person name="Waters P.D."/>
            <person name="Webber C."/>
            <person name="Weidman J.R."/>
            <person name="Xie X."/>
            <person name="Zody M.C."/>
            <person name="Baldwin J."/>
            <person name="Abdouelleil A."/>
            <person name="Abdulkadir J."/>
            <person name="Abebe A."/>
            <person name="Abera B."/>
            <person name="Abreu J."/>
            <person name="Acer S.C."/>
            <person name="Aftuck L."/>
            <person name="Alexander A."/>
            <person name="An P."/>
            <person name="Anderson E."/>
            <person name="Anderson S."/>
            <person name="Arachi H."/>
            <person name="Azer M."/>
            <person name="Bachantsang P."/>
            <person name="Barry A."/>
            <person name="Bayul T."/>
            <person name="Berlin A."/>
            <person name="Bessette D."/>
            <person name="Bloom T."/>
            <person name="Bloom T."/>
            <person name="Boguslavskiy L."/>
            <person name="Bonnet C."/>
            <person name="Boukhgalter B."/>
            <person name="Bourzgui I."/>
            <person name="Brown A."/>
            <person name="Cahill P."/>
            <person name="Channer S."/>
            <person name="Cheshatsang Y."/>
            <person name="Chuda L."/>
            <person name="Citroen M."/>
            <person name="Collymore A."/>
            <person name="Cooke P."/>
            <person name="Costello M."/>
            <person name="D'Aco K."/>
            <person name="Daza R."/>
            <person name="De Haan G."/>
            <person name="DeGray S."/>
            <person name="DeMaso C."/>
            <person name="Dhargay N."/>
            <person name="Dooley K."/>
            <person name="Dooley E."/>
            <person name="Doricent M."/>
            <person name="Dorje P."/>
            <person name="Dorjee K."/>
            <person name="Dupes A."/>
            <person name="Elong R."/>
            <person name="Falk J."/>
            <person name="Farina A."/>
            <person name="Faro S."/>
            <person name="Ferguson D."/>
            <person name="Fisher S."/>
            <person name="Foley C.D."/>
            <person name="Franke A."/>
            <person name="Friedrich D."/>
            <person name="Gadbois L."/>
            <person name="Gearin G."/>
            <person name="Gearin C.R."/>
            <person name="Giannoukos G."/>
            <person name="Goode T."/>
            <person name="Graham J."/>
            <person name="Grandbois E."/>
            <person name="Grewal S."/>
            <person name="Gyaltsen K."/>
            <person name="Hafez N."/>
            <person name="Hagos B."/>
            <person name="Hall J."/>
            <person name="Henson C."/>
            <person name="Hollinger A."/>
            <person name="Honan T."/>
            <person name="Huard M.D."/>
            <person name="Hughes L."/>
            <person name="Hurhula B."/>
            <person name="Husby M.E."/>
            <person name="Kamat A."/>
            <person name="Kanga B."/>
            <person name="Kashin S."/>
            <person name="Khazanovich D."/>
            <person name="Kisner P."/>
            <person name="Lance K."/>
            <person name="Lara M."/>
            <person name="Lee W."/>
            <person name="Lennon N."/>
            <person name="Letendre F."/>
            <person name="LeVine R."/>
            <person name="Lipovsky A."/>
            <person name="Liu X."/>
            <person name="Liu J."/>
            <person name="Liu S."/>
            <person name="Lokyitsang T."/>
            <person name="Lokyitsang Y."/>
            <person name="Lubonja R."/>
            <person name="Lui A."/>
            <person name="MacDonald P."/>
            <person name="Magnisalis V."/>
            <person name="Maru K."/>
            <person name="Matthews C."/>
            <person name="McCusker W."/>
            <person name="McDonough S."/>
            <person name="Mehta T."/>
            <person name="Meldrim J."/>
            <person name="Meneus L."/>
            <person name="Mihai O."/>
            <person name="Mihalev A."/>
            <person name="Mihova T."/>
            <person name="Mittelman R."/>
            <person name="Mlenga V."/>
            <person name="Montmayeur A."/>
            <person name="Mulrain L."/>
            <person name="Navidi A."/>
            <person name="Naylor J."/>
            <person name="Negash T."/>
            <person name="Nguyen T."/>
            <person name="Nguyen N."/>
            <person name="Nicol R."/>
            <person name="Norbu C."/>
            <person name="Norbu N."/>
            <person name="Novod N."/>
            <person name="O'Neill B."/>
            <person name="Osman S."/>
            <person name="Markiewicz E."/>
            <person name="Oyono O.L."/>
            <person name="Patti C."/>
            <person name="Phunkhang P."/>
            <person name="Pierre F."/>
            <person name="Priest M."/>
            <person name="Raghuraman S."/>
            <person name="Rege F."/>
            <person name="Reyes R."/>
            <person name="Rise C."/>
            <person name="Rogov P."/>
            <person name="Ross K."/>
            <person name="Ryan E."/>
            <person name="Settipalli S."/>
            <person name="Shea T."/>
            <person name="Sherpa N."/>
            <person name="Shi L."/>
            <person name="Shih D."/>
            <person name="Sparrow T."/>
            <person name="Spaulding J."/>
            <person name="Stalker J."/>
            <person name="Stange-Thomann N."/>
            <person name="Stavropoulos S."/>
            <person name="Stone C."/>
            <person name="Strader C."/>
            <person name="Tesfaye S."/>
            <person name="Thomson T."/>
            <person name="Thoulutsang Y."/>
            <person name="Thoulutsang D."/>
            <person name="Topham K."/>
            <person name="Topping I."/>
            <person name="Tsamla T."/>
            <person name="Vassiliev H."/>
            <person name="Vo A."/>
            <person name="Wangchuk T."/>
            <person name="Wangdi T."/>
            <person name="Weiand M."/>
            <person name="Wilkinson J."/>
            <person name="Wilson A."/>
            <person name="Yadav S."/>
            <person name="Young G."/>
            <person name="Yu Q."/>
            <person name="Zembek L."/>
            <person name="Zhong D."/>
            <person name="Zimmer A."/>
            <person name="Zwirko Z."/>
            <person name="Jaffe D.B."/>
            <person name="Alvarez P."/>
            <person name="Brockman W."/>
            <person name="Butler J."/>
            <person name="Chin C."/>
            <person name="Gnerre S."/>
            <person name="MacCallum I."/>
            <person name="Graves J.A."/>
            <person name="Ponting C.P."/>
            <person name="Breen M."/>
            <person name="Samollow P.B."/>
            <person name="Lander E.S."/>
            <person name="Lindblad-Toh K."/>
        </authorList>
    </citation>
    <scope>NUCLEOTIDE SEQUENCE [LARGE SCALE GENOMIC DNA]</scope>
</reference>
<sequence length="583" mass="64333">MGLQILLFLSLLTPPLSTAQRQSHRPWKWTLSSWDSSSIIQTTTTSGAPSFTFLPCTIIQQDGPCLPEKRGAPTSHFTYNDYYICPSSNPGKHYCNRPNVYYCSYWGCETRSTGWTPPKLDSFLSFHWGPSGCKPRSQLGRFIAEGSKGLWVDCSYLNLTVLQPTDDSWLLGRTWGLRSYQPGDDPGGLFFIKKEPPQETPPSIQGPNKALRPAKPRLPPHPPTPTSAPQLRPSPSSPVSFPSPPPPPLLPPIPKEKPIIPYPYLPLLQASFSALNHSFPNFTTNCWLCLVASPPYLEAYALTDNNLTCSKVDNPSACHWDNDDPSLTIPIIGGNGTCIGKNATLNPYCAVSFVTRNDCKFYIPPGNTRWLCAKAGLQACWASTAPEDVCILVTIIPRVTFRPDQDFLPLWERLQNPRWRREPVTLAVTIAALLGAAGAGTGIAALTSQHISHNHLRAAVDEDIARLESTINFLEKSHASLAEVALQNRRGLDLLFLREGGLCAALGEECCFYANHSGVIRDSLAQLRKELEQRRKDRETNGPWYAQFLPSSPWFSAILSTLLTPLIVLHGSLQSSLPSLPPS</sequence>
<feature type="compositionally biased region" description="Pro residues" evidence="1">
    <location>
        <begin position="216"/>
        <end position="226"/>
    </location>
</feature>
<feature type="compositionally biased region" description="Pro residues" evidence="1">
    <location>
        <begin position="241"/>
        <end position="252"/>
    </location>
</feature>
<feature type="signal peptide" evidence="2">
    <location>
        <begin position="1"/>
        <end position="19"/>
    </location>
</feature>
<dbReference type="eggNOG" id="ENOG502SD08">
    <property type="taxonomic scope" value="Eukaryota"/>
</dbReference>
<dbReference type="GeneTree" id="ENSGT00690000102286"/>
<dbReference type="Bgee" id="ENSMODG00000029281">
    <property type="expression patterns" value="Expressed in hindlimb bud and 9 other cell types or tissues"/>
</dbReference>
<dbReference type="PANTHER" id="PTHR10424:SF82">
    <property type="entry name" value="ENVELOPE GLYCOPROTEIN-RELATED"/>
    <property type="match status" value="1"/>
</dbReference>
<evidence type="ECO:0000256" key="2">
    <source>
        <dbReference type="SAM" id="SignalP"/>
    </source>
</evidence>
<evidence type="ECO:0008006" key="5">
    <source>
        <dbReference type="Google" id="ProtNLM"/>
    </source>
</evidence>
<dbReference type="Gene3D" id="3.90.310.10">
    <property type="entry name" value="ENV polyprotein, receptor-binding domain"/>
    <property type="match status" value="1"/>
</dbReference>
<feature type="chain" id="PRO_5023845467" description="Envelope protein" evidence="2">
    <location>
        <begin position="20"/>
        <end position="583"/>
    </location>
</feature>
<dbReference type="AlphaFoldDB" id="K7E5R3"/>
<reference evidence="3" key="3">
    <citation type="submission" date="2025-09" db="UniProtKB">
        <authorList>
            <consortium name="Ensembl"/>
        </authorList>
    </citation>
    <scope>IDENTIFICATION</scope>
</reference>
<proteinExistence type="predicted"/>
<dbReference type="OMA" id="WGCESIS"/>
<dbReference type="CDD" id="cd09851">
    <property type="entry name" value="HTLV-1-like_HR1-HR2"/>
    <property type="match status" value="1"/>
</dbReference>
<dbReference type="Gene3D" id="1.10.287.210">
    <property type="match status" value="1"/>
</dbReference>
<organism evidence="3 4">
    <name type="scientific">Monodelphis domestica</name>
    <name type="common">Gray short-tailed opossum</name>
    <dbReference type="NCBI Taxonomy" id="13616"/>
    <lineage>
        <taxon>Eukaryota</taxon>
        <taxon>Metazoa</taxon>
        <taxon>Chordata</taxon>
        <taxon>Craniata</taxon>
        <taxon>Vertebrata</taxon>
        <taxon>Euteleostomi</taxon>
        <taxon>Mammalia</taxon>
        <taxon>Metatheria</taxon>
        <taxon>Didelphimorphia</taxon>
        <taxon>Didelphidae</taxon>
        <taxon>Monodelphis</taxon>
    </lineage>
</organism>
<evidence type="ECO:0000313" key="4">
    <source>
        <dbReference type="Proteomes" id="UP000002280"/>
    </source>
</evidence>
<evidence type="ECO:0000256" key="1">
    <source>
        <dbReference type="SAM" id="MobiDB-lite"/>
    </source>
</evidence>
<dbReference type="PANTHER" id="PTHR10424">
    <property type="entry name" value="VIRAL ENVELOPE PROTEIN"/>
    <property type="match status" value="1"/>
</dbReference>
<dbReference type="InterPro" id="IPR018154">
    <property type="entry name" value="TLV/ENV_coat_polyprotein"/>
</dbReference>
<feature type="region of interest" description="Disordered" evidence="1">
    <location>
        <begin position="188"/>
        <end position="252"/>
    </location>
</feature>
<dbReference type="HOGENOM" id="CLU_032644_1_0_1"/>
<dbReference type="SUPFAM" id="SSF58069">
    <property type="entry name" value="Virus ectodomain"/>
    <property type="match status" value="1"/>
</dbReference>
<dbReference type="Pfam" id="PF00429">
    <property type="entry name" value="TLV_coat"/>
    <property type="match status" value="1"/>
</dbReference>
<dbReference type="InParanoid" id="K7E5R3"/>
<dbReference type="Proteomes" id="UP000002280">
    <property type="component" value="Chromosome 1"/>
</dbReference>
<protein>
    <recommendedName>
        <fullName evidence="5">Envelope protein</fullName>
    </recommendedName>
</protein>
<evidence type="ECO:0000313" key="3">
    <source>
        <dbReference type="Ensembl" id="ENSMODP00000041115.2"/>
    </source>
</evidence>
<keyword evidence="4" id="KW-1185">Reference proteome</keyword>
<dbReference type="Ensembl" id="ENSMODT00000044225.2">
    <property type="protein sequence ID" value="ENSMODP00000041115.2"/>
    <property type="gene ID" value="ENSMODG00000029281.2"/>
</dbReference>